<dbReference type="Proteomes" id="UP001237642">
    <property type="component" value="Unassembled WGS sequence"/>
</dbReference>
<accession>A0AAD8I2W0</accession>
<dbReference type="AlphaFoldDB" id="A0AAD8I2W0"/>
<dbReference type="EMBL" id="JAUIZM010000006">
    <property type="protein sequence ID" value="KAK1377660.1"/>
    <property type="molecule type" value="Genomic_DNA"/>
</dbReference>
<name>A0AAD8I2W0_9APIA</name>
<proteinExistence type="predicted"/>
<gene>
    <name evidence="2" type="ORF">POM88_024404</name>
</gene>
<keyword evidence="1" id="KW-1133">Transmembrane helix</keyword>
<reference evidence="2" key="1">
    <citation type="submission" date="2023-02" db="EMBL/GenBank/DDBJ databases">
        <title>Genome of toxic invasive species Heracleum sosnowskyi carries increased number of genes despite the absence of recent whole-genome duplications.</title>
        <authorList>
            <person name="Schelkunov M."/>
            <person name="Shtratnikova V."/>
            <person name="Makarenko M."/>
            <person name="Klepikova A."/>
            <person name="Omelchenko D."/>
            <person name="Novikova G."/>
            <person name="Obukhova E."/>
            <person name="Bogdanov V."/>
            <person name="Penin A."/>
            <person name="Logacheva M."/>
        </authorList>
    </citation>
    <scope>NUCLEOTIDE SEQUENCE</scope>
    <source>
        <strain evidence="2">Hsosn_3</strain>
        <tissue evidence="2">Leaf</tissue>
    </source>
</reference>
<sequence>MNVADDGLGELDGIRIFFIMVWTEWTDIGNLALCGVPLTKKCKNDESPTPEVDDDLDDYDESLEWKLMLMGYGCGLVFGLSMAYIFFTTLKPKWFVAFVKRVEQKLIRRYKKNSFEFLSY</sequence>
<feature type="transmembrane region" description="Helical" evidence="1">
    <location>
        <begin position="67"/>
        <end position="87"/>
    </location>
</feature>
<keyword evidence="1" id="KW-0472">Membrane</keyword>
<reference evidence="2" key="2">
    <citation type="submission" date="2023-05" db="EMBL/GenBank/DDBJ databases">
        <authorList>
            <person name="Schelkunov M.I."/>
        </authorList>
    </citation>
    <scope>NUCLEOTIDE SEQUENCE</scope>
    <source>
        <strain evidence="2">Hsosn_3</strain>
        <tissue evidence="2">Leaf</tissue>
    </source>
</reference>
<keyword evidence="3" id="KW-1185">Reference proteome</keyword>
<keyword evidence="1" id="KW-0812">Transmembrane</keyword>
<comment type="caution">
    <text evidence="2">The sequence shown here is derived from an EMBL/GenBank/DDBJ whole genome shotgun (WGS) entry which is preliminary data.</text>
</comment>
<organism evidence="2 3">
    <name type="scientific">Heracleum sosnowskyi</name>
    <dbReference type="NCBI Taxonomy" id="360622"/>
    <lineage>
        <taxon>Eukaryota</taxon>
        <taxon>Viridiplantae</taxon>
        <taxon>Streptophyta</taxon>
        <taxon>Embryophyta</taxon>
        <taxon>Tracheophyta</taxon>
        <taxon>Spermatophyta</taxon>
        <taxon>Magnoliopsida</taxon>
        <taxon>eudicotyledons</taxon>
        <taxon>Gunneridae</taxon>
        <taxon>Pentapetalae</taxon>
        <taxon>asterids</taxon>
        <taxon>campanulids</taxon>
        <taxon>Apiales</taxon>
        <taxon>Apiaceae</taxon>
        <taxon>Apioideae</taxon>
        <taxon>apioid superclade</taxon>
        <taxon>Tordylieae</taxon>
        <taxon>Tordyliinae</taxon>
        <taxon>Heracleum</taxon>
    </lineage>
</organism>
<evidence type="ECO:0000313" key="2">
    <source>
        <dbReference type="EMBL" id="KAK1377660.1"/>
    </source>
</evidence>
<protein>
    <submittedName>
        <fullName evidence="2">Uncharacterized protein</fullName>
    </submittedName>
</protein>
<evidence type="ECO:0000256" key="1">
    <source>
        <dbReference type="SAM" id="Phobius"/>
    </source>
</evidence>
<evidence type="ECO:0000313" key="3">
    <source>
        <dbReference type="Proteomes" id="UP001237642"/>
    </source>
</evidence>